<keyword evidence="3" id="KW-1185">Reference proteome</keyword>
<dbReference type="Proteomes" id="UP000801864">
    <property type="component" value="Unassembled WGS sequence"/>
</dbReference>
<accession>A0A9P5C878</accession>
<feature type="region of interest" description="Disordered" evidence="1">
    <location>
        <begin position="1"/>
        <end position="40"/>
    </location>
</feature>
<gene>
    <name evidence="2" type="ORF">CFAM422_010473</name>
</gene>
<feature type="compositionally biased region" description="Basic and acidic residues" evidence="1">
    <location>
        <begin position="18"/>
        <end position="30"/>
    </location>
</feature>
<dbReference type="AlphaFoldDB" id="A0A9P5C878"/>
<comment type="caution">
    <text evidence="2">The sequence shown here is derived from an EMBL/GenBank/DDBJ whole genome shotgun (WGS) entry which is preliminary data.</text>
</comment>
<evidence type="ECO:0000313" key="3">
    <source>
        <dbReference type="Proteomes" id="UP000801864"/>
    </source>
</evidence>
<dbReference type="EMBL" id="QLNT01000020">
    <property type="protein sequence ID" value="KAF3062858.1"/>
    <property type="molecule type" value="Genomic_DNA"/>
</dbReference>
<name>A0A9P5C878_9HYPO</name>
<organism evidence="2 3">
    <name type="scientific">Trichoderma lentiforme</name>
    <dbReference type="NCBI Taxonomy" id="1567552"/>
    <lineage>
        <taxon>Eukaryota</taxon>
        <taxon>Fungi</taxon>
        <taxon>Dikarya</taxon>
        <taxon>Ascomycota</taxon>
        <taxon>Pezizomycotina</taxon>
        <taxon>Sordariomycetes</taxon>
        <taxon>Hypocreomycetidae</taxon>
        <taxon>Hypocreales</taxon>
        <taxon>Hypocreaceae</taxon>
        <taxon>Trichoderma</taxon>
    </lineage>
</organism>
<sequence>MGFAAKTPKWPHGPPPGADKDPEPRNEGDQRNTLFVGSSRQRAMLQPRFACVLANVTLDEQTLDWTSTSGN</sequence>
<evidence type="ECO:0000256" key="1">
    <source>
        <dbReference type="SAM" id="MobiDB-lite"/>
    </source>
</evidence>
<reference evidence="2 3" key="1">
    <citation type="submission" date="2018-06" db="EMBL/GenBank/DDBJ databases">
        <title>Genome analysis of cellulolytic fungus Trichoderma lentiforme CFAM-422.</title>
        <authorList>
            <person name="Steindorff A.S."/>
            <person name="Formighieri E.F."/>
            <person name="Midorikawa G.E.O."/>
            <person name="Tamietti M.S."/>
            <person name="Ramos E.Z."/>
            <person name="Silva A.S."/>
            <person name="Bon E.P.S."/>
            <person name="Mendes T.D."/>
            <person name="Damaso M.C.T."/>
            <person name="Favaro L.C.L."/>
        </authorList>
    </citation>
    <scope>NUCLEOTIDE SEQUENCE [LARGE SCALE GENOMIC DNA]</scope>
    <source>
        <strain evidence="2 3">CFAM-422</strain>
    </source>
</reference>
<proteinExistence type="predicted"/>
<evidence type="ECO:0000313" key="2">
    <source>
        <dbReference type="EMBL" id="KAF3062858.1"/>
    </source>
</evidence>
<protein>
    <submittedName>
        <fullName evidence="2">Uncharacterized protein</fullName>
    </submittedName>
</protein>
<feature type="compositionally biased region" description="Polar residues" evidence="1">
    <location>
        <begin position="31"/>
        <end position="40"/>
    </location>
</feature>